<gene>
    <name evidence="1" type="ORF">GCM10009066_14090</name>
</gene>
<protein>
    <submittedName>
        <fullName evidence="1">Uncharacterized protein</fullName>
    </submittedName>
</protein>
<reference evidence="1 2" key="1">
    <citation type="journal article" date="2019" name="Int. J. Syst. Evol. Microbiol.">
        <title>The Global Catalogue of Microorganisms (GCM) 10K type strain sequencing project: providing services to taxonomists for standard genome sequencing and annotation.</title>
        <authorList>
            <consortium name="The Broad Institute Genomics Platform"/>
            <consortium name="The Broad Institute Genome Sequencing Center for Infectious Disease"/>
            <person name="Wu L."/>
            <person name="Ma J."/>
        </authorList>
    </citation>
    <scope>NUCLEOTIDE SEQUENCE [LARGE SCALE GENOMIC DNA]</scope>
    <source>
        <strain evidence="1 2">JCM 16330</strain>
    </source>
</reference>
<comment type="caution">
    <text evidence="1">The sequence shown here is derived from an EMBL/GenBank/DDBJ whole genome shotgun (WGS) entry which is preliminary data.</text>
</comment>
<dbReference type="SUPFAM" id="SSF52540">
    <property type="entry name" value="P-loop containing nucleoside triphosphate hydrolases"/>
    <property type="match status" value="1"/>
</dbReference>
<organism evidence="1 2">
    <name type="scientific">Halarchaeum salinum</name>
    <dbReference type="NCBI Taxonomy" id="489912"/>
    <lineage>
        <taxon>Archaea</taxon>
        <taxon>Methanobacteriati</taxon>
        <taxon>Methanobacteriota</taxon>
        <taxon>Stenosarchaea group</taxon>
        <taxon>Halobacteria</taxon>
        <taxon>Halobacteriales</taxon>
        <taxon>Halobacteriaceae</taxon>
    </lineage>
</organism>
<accession>A0AAV3S6T9</accession>
<evidence type="ECO:0000313" key="1">
    <source>
        <dbReference type="EMBL" id="GAA0301101.1"/>
    </source>
</evidence>
<dbReference type="RefSeq" id="WP_211311394.1">
    <property type="nucleotide sequence ID" value="NZ_BAAABL010000042.1"/>
</dbReference>
<name>A0AAV3S6T9_9EURY</name>
<dbReference type="EMBL" id="BAAABL010000042">
    <property type="protein sequence ID" value="GAA0301101.1"/>
    <property type="molecule type" value="Genomic_DNA"/>
</dbReference>
<dbReference type="Gene3D" id="3.40.50.300">
    <property type="entry name" value="P-loop containing nucleotide triphosphate hydrolases"/>
    <property type="match status" value="1"/>
</dbReference>
<evidence type="ECO:0000313" key="2">
    <source>
        <dbReference type="Proteomes" id="UP001500837"/>
    </source>
</evidence>
<dbReference type="Pfam" id="PF13671">
    <property type="entry name" value="AAA_33"/>
    <property type="match status" value="1"/>
</dbReference>
<sequence length="161" mass="18484">MRLLLCGPPGAGKSTLATRLQWHLARRGVGCAVYHSDAYTRHTYERLYERACAPRDCIVDGTFHRPAWRERFRSLDDVRLVHVIADRDTCRRRDWERDGIGRTGVDAVYSALEDEPPDADFVLDTEILPIGTALDLLEARVREWYHLRRGRAISPLARQDG</sequence>
<keyword evidence="2" id="KW-1185">Reference proteome</keyword>
<dbReference type="InterPro" id="IPR027417">
    <property type="entry name" value="P-loop_NTPase"/>
</dbReference>
<dbReference type="AlphaFoldDB" id="A0AAV3S6T9"/>
<proteinExistence type="predicted"/>
<dbReference type="Proteomes" id="UP001500837">
    <property type="component" value="Unassembled WGS sequence"/>
</dbReference>